<evidence type="ECO:0000313" key="1">
    <source>
        <dbReference type="EMBL" id="CAG19286.1"/>
    </source>
</evidence>
<dbReference type="AlphaFoldDB" id="Q6LTT9"/>
<proteinExistence type="predicted"/>
<name>Q6LTT9_PHOPR</name>
<organism evidence="1 2">
    <name type="scientific">Photobacterium profundum (strain SS9)</name>
    <dbReference type="NCBI Taxonomy" id="298386"/>
    <lineage>
        <taxon>Bacteria</taxon>
        <taxon>Pseudomonadati</taxon>
        <taxon>Pseudomonadota</taxon>
        <taxon>Gammaproteobacteria</taxon>
        <taxon>Vibrionales</taxon>
        <taxon>Vibrionaceae</taxon>
        <taxon>Photobacterium</taxon>
    </lineage>
</organism>
<reference evidence="2" key="1">
    <citation type="journal article" date="2005" name="Science">
        <title>Life at depth: Photobacterium profundum genome sequence and expression analysis.</title>
        <authorList>
            <person name="Vezzi A."/>
            <person name="Campanaro S."/>
            <person name="D'Angelo M."/>
            <person name="Simonato F."/>
            <person name="Vitulo N."/>
            <person name="Lauro F.M."/>
            <person name="Cestaro A."/>
            <person name="Malacrida G."/>
            <person name="Simionati B."/>
            <person name="Cannata N."/>
            <person name="Romualdi C."/>
            <person name="Bartlett D.H."/>
            <person name="Valle G."/>
        </authorList>
    </citation>
    <scope>NUCLEOTIDE SEQUENCE [LARGE SCALE GENOMIC DNA]</scope>
    <source>
        <strain evidence="2">ATCC BAA-1253 / SS9</strain>
    </source>
</reference>
<protein>
    <submittedName>
        <fullName evidence="1">Uncharacterized protein</fullName>
    </submittedName>
</protein>
<dbReference type="EMBL" id="CR378665">
    <property type="protein sequence ID" value="CAG19286.1"/>
    <property type="molecule type" value="Genomic_DNA"/>
</dbReference>
<keyword evidence="2" id="KW-1185">Reference proteome</keyword>
<accession>Q6LTT9</accession>
<sequence>MQTEAELTKAYQVDKLEKESYQQYQAGYEDGINTFCDVNKAFGYGVKGLRYQDQCKGRRDEPQFRYEWDRGFDTYMYPKGPPG</sequence>
<dbReference type="Pfam" id="PF10973">
    <property type="entry name" value="DUF2799"/>
    <property type="match status" value="1"/>
</dbReference>
<evidence type="ECO:0000313" key="2">
    <source>
        <dbReference type="Proteomes" id="UP000000593"/>
    </source>
</evidence>
<dbReference type="Proteomes" id="UP000000593">
    <property type="component" value="Chromosome 1"/>
</dbReference>
<dbReference type="HOGENOM" id="CLU_2539638_0_0_6"/>
<dbReference type="KEGG" id="ppr:PBPRA0873"/>
<dbReference type="InterPro" id="IPR021242">
    <property type="entry name" value="DUF2799"/>
</dbReference>
<gene>
    <name evidence="1" type="primary">VV10204</name>
    <name evidence="1" type="ordered locus">PBPRA0873</name>
</gene>